<dbReference type="EMBL" id="LFKP01000003">
    <property type="protein sequence ID" value="OHV98328.1"/>
    <property type="molecule type" value="Genomic_DNA"/>
</dbReference>
<proteinExistence type="predicted"/>
<reference evidence="2 3" key="1">
    <citation type="submission" date="2015-06" db="EMBL/GenBank/DDBJ databases">
        <title>Draft genome sequencing of a biphenyl-degrading bacterium, Janthinobacterium lividum MEG1.</title>
        <authorList>
            <person name="Shimodaira J."/>
            <person name="Hatta T."/>
        </authorList>
    </citation>
    <scope>NUCLEOTIDE SEQUENCE [LARGE SCALE GENOMIC DNA]</scope>
    <source>
        <strain evidence="2 3">MEG1</strain>
    </source>
</reference>
<dbReference type="AlphaFoldDB" id="A0A1S1UDT0"/>
<organism evidence="2 3">
    <name type="scientific">Janthinobacterium lividum</name>
    <dbReference type="NCBI Taxonomy" id="29581"/>
    <lineage>
        <taxon>Bacteria</taxon>
        <taxon>Pseudomonadati</taxon>
        <taxon>Pseudomonadota</taxon>
        <taxon>Betaproteobacteria</taxon>
        <taxon>Burkholderiales</taxon>
        <taxon>Oxalobacteraceae</taxon>
        <taxon>Janthinobacterium</taxon>
    </lineage>
</organism>
<accession>A0A1S1UDT0</accession>
<dbReference type="Proteomes" id="UP000179840">
    <property type="component" value="Unassembled WGS sequence"/>
</dbReference>
<comment type="caution">
    <text evidence="2">The sequence shown here is derived from an EMBL/GenBank/DDBJ whole genome shotgun (WGS) entry which is preliminary data.</text>
</comment>
<evidence type="ECO:0000259" key="1">
    <source>
        <dbReference type="Pfam" id="PF12680"/>
    </source>
</evidence>
<dbReference type="RefSeq" id="WP_071075514.1">
    <property type="nucleotide sequence ID" value="NZ_LFKP01000003.1"/>
</dbReference>
<dbReference type="SUPFAM" id="SSF54427">
    <property type="entry name" value="NTF2-like"/>
    <property type="match status" value="1"/>
</dbReference>
<feature type="domain" description="SnoaL-like" evidence="1">
    <location>
        <begin position="10"/>
        <end position="102"/>
    </location>
</feature>
<sequence length="109" mass="11340">MSLFMPAIVGDYFNAENHHDSDAVAQCFSADGLVHDEGHAHAGHAAIKAWKEAGSKQYGATVSPTSADMQGARCLVTCSVSGSFPGSPLALRFAFTLAGDRIATLEISA</sequence>
<name>A0A1S1UDT0_9BURK</name>
<dbReference type="Pfam" id="PF12680">
    <property type="entry name" value="SnoaL_2"/>
    <property type="match status" value="1"/>
</dbReference>
<dbReference type="Gene3D" id="3.10.450.50">
    <property type="match status" value="1"/>
</dbReference>
<dbReference type="InterPro" id="IPR037401">
    <property type="entry name" value="SnoaL-like"/>
</dbReference>
<evidence type="ECO:0000313" key="2">
    <source>
        <dbReference type="EMBL" id="OHV98328.1"/>
    </source>
</evidence>
<evidence type="ECO:0000313" key="3">
    <source>
        <dbReference type="Proteomes" id="UP000179840"/>
    </source>
</evidence>
<dbReference type="InterPro" id="IPR032710">
    <property type="entry name" value="NTF2-like_dom_sf"/>
</dbReference>
<gene>
    <name evidence="2" type="ORF">AKG95_03540</name>
</gene>
<protein>
    <recommendedName>
        <fullName evidence="1">SnoaL-like domain-containing protein</fullName>
    </recommendedName>
</protein>